<comment type="caution">
    <text evidence="1">The sequence shown here is derived from an EMBL/GenBank/DDBJ whole genome shotgun (WGS) entry which is preliminary data.</text>
</comment>
<accession>A0A4V3AM76</accession>
<protein>
    <submittedName>
        <fullName evidence="1">Uncharacterized protein</fullName>
    </submittedName>
</protein>
<dbReference type="AlphaFoldDB" id="A0A4V3AM76"/>
<sequence>MSATTDALLRTLDRTSEGWRETIIKERLGMRAAAALRLSPFLEPEDPVYIDGGVAYTHDLPDDTCKSLPWDTPHSELHMSFEIIVFTKSLCLFDSGFFRPNKPEGLQVASRSSLQELRLYAPDDPAHQGHSTAVRFANGLFFYVPVWQETPTPRRWQAPRSWSGLSLRTSPNGQNNRTCVLL</sequence>
<reference evidence="1 2" key="1">
    <citation type="submission" date="2019-03" db="EMBL/GenBank/DDBJ databases">
        <title>Arthrobacter sp. nov., an bacterium isolated from biocrust in Mu Us Desert.</title>
        <authorList>
            <person name="Lixiong L."/>
        </authorList>
    </citation>
    <scope>NUCLEOTIDE SEQUENCE [LARGE SCALE GENOMIC DNA]</scope>
    <source>
        <strain evidence="1 2">SLN-3</strain>
    </source>
</reference>
<dbReference type="Proteomes" id="UP000295411">
    <property type="component" value="Unassembled WGS sequence"/>
</dbReference>
<evidence type="ECO:0000313" key="2">
    <source>
        <dbReference type="Proteomes" id="UP000295411"/>
    </source>
</evidence>
<evidence type="ECO:0000313" key="1">
    <source>
        <dbReference type="EMBL" id="TDK25859.1"/>
    </source>
</evidence>
<name>A0A4V3AM76_9MICC</name>
<dbReference type="RefSeq" id="WP_133404089.1">
    <property type="nucleotide sequence ID" value="NZ_SMTK01000003.1"/>
</dbReference>
<dbReference type="EMBL" id="SMTK01000003">
    <property type="protein sequence ID" value="TDK25859.1"/>
    <property type="molecule type" value="Genomic_DNA"/>
</dbReference>
<gene>
    <name evidence="1" type="ORF">E2F48_11610</name>
</gene>
<proteinExistence type="predicted"/>
<keyword evidence="2" id="KW-1185">Reference proteome</keyword>
<organism evidence="1 2">
    <name type="scientific">Arthrobacter crusticola</name>
    <dbReference type="NCBI Taxonomy" id="2547960"/>
    <lineage>
        <taxon>Bacteria</taxon>
        <taxon>Bacillati</taxon>
        <taxon>Actinomycetota</taxon>
        <taxon>Actinomycetes</taxon>
        <taxon>Micrococcales</taxon>
        <taxon>Micrococcaceae</taxon>
        <taxon>Arthrobacter</taxon>
    </lineage>
</organism>